<dbReference type="Proteomes" id="UP000789396">
    <property type="component" value="Unassembled WGS sequence"/>
</dbReference>
<keyword evidence="4" id="KW-1185">Reference proteome</keyword>
<feature type="non-terminal residue" evidence="3">
    <location>
        <position position="1"/>
    </location>
</feature>
<evidence type="ECO:0000256" key="1">
    <source>
        <dbReference type="SAM" id="Coils"/>
    </source>
</evidence>
<proteinExistence type="predicted"/>
<gene>
    <name evidence="3" type="ORF">RFULGI_LOCUS8790</name>
</gene>
<accession>A0A9N9H589</accession>
<evidence type="ECO:0000313" key="4">
    <source>
        <dbReference type="Proteomes" id="UP000789396"/>
    </source>
</evidence>
<feature type="region of interest" description="Disordered" evidence="2">
    <location>
        <begin position="88"/>
        <end position="117"/>
    </location>
</feature>
<evidence type="ECO:0000256" key="2">
    <source>
        <dbReference type="SAM" id="MobiDB-lite"/>
    </source>
</evidence>
<dbReference type="EMBL" id="CAJVPZ010014645">
    <property type="protein sequence ID" value="CAG8659480.1"/>
    <property type="molecule type" value="Genomic_DNA"/>
</dbReference>
<sequence length="533" mass="60105">MSNAQSNDLLRELNAKLLAEIAELRKENAEIKAKNTKLKQDKEDIEARFAKLEQSDKEKTDLIAKLEWDVSQIKQASVTSQLLISPSIKNHSDQDDSTDSVNLEQTQSAISPEPMPLPLLCNANTVTNGHDREEIIPSPLPSDAKTVTNGHDQNNVYVNSVNISEVFESDDQIVENLIREMSHDHTQSFISSKNDSTSLDISGSGEISKSCIQNIIPGSAQSLSYLFDKAVKKGQKEILCWYYYSLEFENKVKSLTTDGKITDKTARTKIYKEMKSFLPNITDVNLRKKTQRARKILTLFGRGGVGIAKIKQISYSARTISGLTNAQIQYIINHVTSKTVTNGHDQILTSEVCDLSSQATNSFSSKKLSEIKVSTSSASQHKDPTHDRIYFCNKTLEQYPNLYKDGNSENVDYYGITDETLCPLCELDHDDDEDIEGRYKIGSYYIKCEQRGIEIEANKTLTPEYLEWNNKFTGLPSVLTDKIRSKLYKRYKKETGLDPWMDSKPSESFEEKTLFVPRVNVQSTPSKSRSPIS</sequence>
<evidence type="ECO:0000313" key="3">
    <source>
        <dbReference type="EMBL" id="CAG8659480.1"/>
    </source>
</evidence>
<protein>
    <submittedName>
        <fullName evidence="3">5500_t:CDS:1</fullName>
    </submittedName>
</protein>
<dbReference type="AlphaFoldDB" id="A0A9N9H589"/>
<name>A0A9N9H589_9GLOM</name>
<reference evidence="3" key="1">
    <citation type="submission" date="2021-06" db="EMBL/GenBank/DDBJ databases">
        <authorList>
            <person name="Kallberg Y."/>
            <person name="Tangrot J."/>
            <person name="Rosling A."/>
        </authorList>
    </citation>
    <scope>NUCLEOTIDE SEQUENCE</scope>
    <source>
        <strain evidence="3">IN212</strain>
    </source>
</reference>
<organism evidence="3 4">
    <name type="scientific">Racocetra fulgida</name>
    <dbReference type="NCBI Taxonomy" id="60492"/>
    <lineage>
        <taxon>Eukaryota</taxon>
        <taxon>Fungi</taxon>
        <taxon>Fungi incertae sedis</taxon>
        <taxon>Mucoromycota</taxon>
        <taxon>Glomeromycotina</taxon>
        <taxon>Glomeromycetes</taxon>
        <taxon>Diversisporales</taxon>
        <taxon>Gigasporaceae</taxon>
        <taxon>Racocetra</taxon>
    </lineage>
</organism>
<keyword evidence="1" id="KW-0175">Coiled coil</keyword>
<feature type="coiled-coil region" evidence="1">
    <location>
        <begin position="7"/>
        <end position="55"/>
    </location>
</feature>
<dbReference type="OrthoDB" id="2415902at2759"/>
<feature type="compositionally biased region" description="Polar residues" evidence="2">
    <location>
        <begin position="99"/>
        <end position="110"/>
    </location>
</feature>
<comment type="caution">
    <text evidence="3">The sequence shown here is derived from an EMBL/GenBank/DDBJ whole genome shotgun (WGS) entry which is preliminary data.</text>
</comment>